<dbReference type="Pfam" id="PF13335">
    <property type="entry name" value="Mg_chelatase_C"/>
    <property type="match status" value="1"/>
</dbReference>
<dbReference type="Gene3D" id="3.40.50.300">
    <property type="entry name" value="P-loop containing nucleotide triphosphate hydrolases"/>
    <property type="match status" value="1"/>
</dbReference>
<dbReference type="Pfam" id="PF01078">
    <property type="entry name" value="Mg_chelatase"/>
    <property type="match status" value="1"/>
</dbReference>
<dbReference type="Gene3D" id="3.30.230.10">
    <property type="match status" value="1"/>
</dbReference>
<dbReference type="InterPro" id="IPR025158">
    <property type="entry name" value="Mg_chelat-rel_C"/>
</dbReference>
<organism evidence="3 4">
    <name type="scientific">Halanaerobium salsuginis</name>
    <dbReference type="NCBI Taxonomy" id="29563"/>
    <lineage>
        <taxon>Bacteria</taxon>
        <taxon>Bacillati</taxon>
        <taxon>Bacillota</taxon>
        <taxon>Clostridia</taxon>
        <taxon>Halanaerobiales</taxon>
        <taxon>Halanaerobiaceae</taxon>
        <taxon>Halanaerobium</taxon>
    </lineage>
</organism>
<dbReference type="AlphaFoldDB" id="A0A1I4FAU1"/>
<dbReference type="EMBL" id="FOTI01000002">
    <property type="protein sequence ID" value="SFL15048.1"/>
    <property type="molecule type" value="Genomic_DNA"/>
</dbReference>
<protein>
    <submittedName>
        <fullName evidence="3">Magnesium chelatase family protein</fullName>
    </submittedName>
</protein>
<evidence type="ECO:0000256" key="1">
    <source>
        <dbReference type="ARBA" id="ARBA00006354"/>
    </source>
</evidence>
<accession>A0A1I4FAU1</accession>
<dbReference type="PANTHER" id="PTHR32039">
    <property type="entry name" value="MAGNESIUM-CHELATASE SUBUNIT CHLI"/>
    <property type="match status" value="1"/>
</dbReference>
<evidence type="ECO:0000313" key="3">
    <source>
        <dbReference type="EMBL" id="SFL15048.1"/>
    </source>
</evidence>
<dbReference type="GO" id="GO:0005524">
    <property type="term" value="F:ATP binding"/>
    <property type="evidence" value="ECO:0007669"/>
    <property type="project" value="InterPro"/>
</dbReference>
<dbReference type="InterPro" id="IPR014721">
    <property type="entry name" value="Ribsml_uS5_D2-typ_fold_subgr"/>
</dbReference>
<dbReference type="CDD" id="cd00009">
    <property type="entry name" value="AAA"/>
    <property type="match status" value="1"/>
</dbReference>
<gene>
    <name evidence="3" type="ORF">SAMN02983006_00318</name>
</gene>
<evidence type="ECO:0000259" key="2">
    <source>
        <dbReference type="SMART" id="SM00382"/>
    </source>
</evidence>
<dbReference type="PANTHER" id="PTHR32039:SF7">
    <property type="entry name" value="COMPETENCE PROTEIN COMM"/>
    <property type="match status" value="1"/>
</dbReference>
<dbReference type="InterPro" id="IPR027417">
    <property type="entry name" value="P-loop_NTPase"/>
</dbReference>
<dbReference type="RefSeq" id="WP_089858585.1">
    <property type="nucleotide sequence ID" value="NZ_FOTI01000002.1"/>
</dbReference>
<name>A0A1I4FAU1_9FIRM</name>
<dbReference type="InterPro" id="IPR004482">
    <property type="entry name" value="Mg_chelat-rel"/>
</dbReference>
<dbReference type="Proteomes" id="UP000199006">
    <property type="component" value="Unassembled WGS sequence"/>
</dbReference>
<proteinExistence type="inferred from homology"/>
<dbReference type="InterPro" id="IPR000523">
    <property type="entry name" value="Mg_chelatse_chII-like_cat_dom"/>
</dbReference>
<dbReference type="InterPro" id="IPR020568">
    <property type="entry name" value="Ribosomal_Su5_D2-typ_SF"/>
</dbReference>
<dbReference type="NCBIfam" id="TIGR00368">
    <property type="entry name" value="YifB family Mg chelatase-like AAA ATPase"/>
    <property type="match status" value="1"/>
</dbReference>
<comment type="similarity">
    <text evidence="1">Belongs to the Mg-chelatase subunits D/I family. ComM subfamily.</text>
</comment>
<dbReference type="InterPro" id="IPR003593">
    <property type="entry name" value="AAA+_ATPase"/>
</dbReference>
<sequence length="508" mass="56715">MYSYLYSSVISGVKAEIVRVEIDISRGLPGFNIVGLAGKTVKESAQRVRSAIINSGFEWPVKKITVNLAPGNINKYGSHFDLAIAAALLECSGQIKIIDKAKTILAGELNLNGKINSVKGLISMLIEAKNNNFKQAVLPAANKTESSLVKSIDYYLIDHLKQINKFNHYSSDNSKQIKQNNYTAKKYPDLSEIKGQKNAKEAILTAAAGGHNLLLIGPPGCGKTVLAQSIVKLLPPLDKKEFLETASIYSISDNLAELNLNKRYRPFVAPHHSITSAALIGGGKIPAPGEISLAHNGVLFLDELPEFKNRVLANLREPLENKSIKIVRQQGSFYFPANFQFIAAMNPCPCGFAGVKNRECRCSERDIIRYQQKLSGPLKDRIDLQVEVLPLAKEEILNKNSVQAKINYQSKVKDALARQNFRYQNTKIKNNSELELHDLDKYCKLSETSSYLLDQAFAELKLSIRGYIRLIRVARTIADLNQNEKIKDEDLFKAIDFRWYAEKSEMLL</sequence>
<dbReference type="Pfam" id="PF13541">
    <property type="entry name" value="ChlI"/>
    <property type="match status" value="1"/>
</dbReference>
<dbReference type="OrthoDB" id="9813147at2"/>
<dbReference type="SMART" id="SM00382">
    <property type="entry name" value="AAA"/>
    <property type="match status" value="1"/>
</dbReference>
<dbReference type="SUPFAM" id="SSF54211">
    <property type="entry name" value="Ribosomal protein S5 domain 2-like"/>
    <property type="match status" value="1"/>
</dbReference>
<reference evidence="3 4" key="1">
    <citation type="submission" date="2016-10" db="EMBL/GenBank/DDBJ databases">
        <authorList>
            <person name="de Groot N.N."/>
        </authorList>
    </citation>
    <scope>NUCLEOTIDE SEQUENCE [LARGE SCALE GENOMIC DNA]</scope>
    <source>
        <strain evidence="3 4">ATCC 51327</strain>
    </source>
</reference>
<keyword evidence="4" id="KW-1185">Reference proteome</keyword>
<feature type="domain" description="AAA+ ATPase" evidence="2">
    <location>
        <begin position="209"/>
        <end position="392"/>
    </location>
</feature>
<dbReference type="InterPro" id="IPR045006">
    <property type="entry name" value="CHLI-like"/>
</dbReference>
<dbReference type="STRING" id="29563.SAMN02983006_00318"/>
<evidence type="ECO:0000313" key="4">
    <source>
        <dbReference type="Proteomes" id="UP000199006"/>
    </source>
</evidence>
<dbReference type="SUPFAM" id="SSF52540">
    <property type="entry name" value="P-loop containing nucleoside triphosphate hydrolases"/>
    <property type="match status" value="1"/>
</dbReference>